<sequence length="428" mass="45933">MNILPIVLGLWLMSTLGGCAQNTAVYRLGDSPTAEDRRLLVTFADQSINRSLSANPQDGYRALDQYSNSGWSRHFAVELADRHHLQMITQWPVTELGLSCVVYEVSDQARLKQAIRDLENDSELVSVQRMNNFKVLAEGSVSAQSQKDPYLSLQSSYRSLGISSLHAIATGRGVRIALIDSGVDVAHPDLQGQIKFSQNLATEPADHNLADVHGTAVAGVLVAKLDNGIGIAGIAPHAEVFALRACWPNQPGALAAQCNSFTLALALNQAIRLDSQIINLSISGPDDPLLSLLIDRALLKGIIVIAAVPSKDQSGGFPANMEGVIAVGRGVENHSAQIIAPGQDILTTVPHQAYDFMTGSSFATPHVAGITALLLQLHPDWKIADIRRLLADGLEQVSPHLLDETDGFRTGSTTLAVCPPSQDDCKRR</sequence>
<dbReference type="Proteomes" id="UP000676649">
    <property type="component" value="Chromosome"/>
</dbReference>
<keyword evidence="4 5" id="KW-0720">Serine protease</keyword>
<evidence type="ECO:0000256" key="4">
    <source>
        <dbReference type="ARBA" id="ARBA00022825"/>
    </source>
</evidence>
<feature type="active site" description="Charge relay system" evidence="5">
    <location>
        <position position="180"/>
    </location>
</feature>
<dbReference type="PANTHER" id="PTHR43806">
    <property type="entry name" value="PEPTIDASE S8"/>
    <property type="match status" value="1"/>
</dbReference>
<dbReference type="PROSITE" id="PS00137">
    <property type="entry name" value="SUBTILASE_HIS"/>
    <property type="match status" value="1"/>
</dbReference>
<dbReference type="PROSITE" id="PS00136">
    <property type="entry name" value="SUBTILASE_ASP"/>
    <property type="match status" value="1"/>
</dbReference>
<keyword evidence="2 5" id="KW-0645">Protease</keyword>
<dbReference type="SUPFAM" id="SSF52743">
    <property type="entry name" value="Subtilisin-like"/>
    <property type="match status" value="1"/>
</dbReference>
<keyword evidence="6" id="KW-0732">Signal</keyword>
<evidence type="ECO:0000313" key="8">
    <source>
        <dbReference type="EMBL" id="QWF72285.1"/>
    </source>
</evidence>
<dbReference type="PANTHER" id="PTHR43806:SF11">
    <property type="entry name" value="CEREVISIN-RELATED"/>
    <property type="match status" value="1"/>
</dbReference>
<proteinExistence type="inferred from homology"/>
<evidence type="ECO:0000256" key="3">
    <source>
        <dbReference type="ARBA" id="ARBA00022801"/>
    </source>
</evidence>
<accession>A0A975MR54</accession>
<keyword evidence="9" id="KW-1185">Reference proteome</keyword>
<name>A0A975MR54_9GAMM</name>
<dbReference type="InterPro" id="IPR022398">
    <property type="entry name" value="Peptidase_S8_His-AS"/>
</dbReference>
<gene>
    <name evidence="8" type="ORF">KEF85_07515</name>
</gene>
<comment type="similarity">
    <text evidence="1 5">Belongs to the peptidase S8 family.</text>
</comment>
<protein>
    <submittedName>
        <fullName evidence="8">S8 family serine peptidase</fullName>
    </submittedName>
</protein>
<dbReference type="AlphaFoldDB" id="A0A975MR54"/>
<dbReference type="InterPro" id="IPR000209">
    <property type="entry name" value="Peptidase_S8/S53_dom"/>
</dbReference>
<dbReference type="KEGG" id="mpad:KEF85_07515"/>
<evidence type="ECO:0000313" key="9">
    <source>
        <dbReference type="Proteomes" id="UP000676649"/>
    </source>
</evidence>
<feature type="active site" description="Charge relay system" evidence="5">
    <location>
        <position position="361"/>
    </location>
</feature>
<evidence type="ECO:0000259" key="7">
    <source>
        <dbReference type="Pfam" id="PF00082"/>
    </source>
</evidence>
<dbReference type="GO" id="GO:0006508">
    <property type="term" value="P:proteolysis"/>
    <property type="evidence" value="ECO:0007669"/>
    <property type="project" value="UniProtKB-KW"/>
</dbReference>
<dbReference type="Pfam" id="PF00082">
    <property type="entry name" value="Peptidase_S8"/>
    <property type="match status" value="1"/>
</dbReference>
<evidence type="ECO:0000256" key="2">
    <source>
        <dbReference type="ARBA" id="ARBA00022670"/>
    </source>
</evidence>
<dbReference type="InterPro" id="IPR015500">
    <property type="entry name" value="Peptidase_S8_subtilisin-rel"/>
</dbReference>
<feature type="chain" id="PRO_5037169873" evidence="6">
    <location>
        <begin position="21"/>
        <end position="428"/>
    </location>
</feature>
<evidence type="ECO:0000256" key="5">
    <source>
        <dbReference type="PROSITE-ProRule" id="PRU01240"/>
    </source>
</evidence>
<organism evidence="8 9">
    <name type="scientific">Methylomonas paludis</name>
    <dbReference type="NCBI Taxonomy" id="1173101"/>
    <lineage>
        <taxon>Bacteria</taxon>
        <taxon>Pseudomonadati</taxon>
        <taxon>Pseudomonadota</taxon>
        <taxon>Gammaproteobacteria</taxon>
        <taxon>Methylococcales</taxon>
        <taxon>Methylococcaceae</taxon>
        <taxon>Methylomonas</taxon>
    </lineage>
</organism>
<dbReference type="InterPro" id="IPR050131">
    <property type="entry name" value="Peptidase_S8_subtilisin-like"/>
</dbReference>
<evidence type="ECO:0000256" key="6">
    <source>
        <dbReference type="SAM" id="SignalP"/>
    </source>
</evidence>
<dbReference type="InterPro" id="IPR036852">
    <property type="entry name" value="Peptidase_S8/S53_dom_sf"/>
</dbReference>
<dbReference type="PRINTS" id="PR00723">
    <property type="entry name" value="SUBTILISIN"/>
</dbReference>
<dbReference type="Gene3D" id="3.40.50.200">
    <property type="entry name" value="Peptidase S8/S53 domain"/>
    <property type="match status" value="1"/>
</dbReference>
<keyword evidence="3 5" id="KW-0378">Hydrolase</keyword>
<feature type="domain" description="Peptidase S8/S53" evidence="7">
    <location>
        <begin position="171"/>
        <end position="394"/>
    </location>
</feature>
<dbReference type="PROSITE" id="PS51892">
    <property type="entry name" value="SUBTILASE"/>
    <property type="match status" value="1"/>
</dbReference>
<feature type="signal peptide" evidence="6">
    <location>
        <begin position="1"/>
        <end position="20"/>
    </location>
</feature>
<dbReference type="EMBL" id="CP073754">
    <property type="protein sequence ID" value="QWF72285.1"/>
    <property type="molecule type" value="Genomic_DNA"/>
</dbReference>
<dbReference type="InterPro" id="IPR023827">
    <property type="entry name" value="Peptidase_S8_Asp-AS"/>
</dbReference>
<evidence type="ECO:0000256" key="1">
    <source>
        <dbReference type="ARBA" id="ARBA00011073"/>
    </source>
</evidence>
<reference evidence="8" key="1">
    <citation type="submission" date="2021-04" db="EMBL/GenBank/DDBJ databases">
        <title>Draft genome sequence data of methanotrophic Methylovulum sp. strain S1L and Methylomonas sp. strain S2AM isolated from boreal lake water columns.</title>
        <authorList>
            <person name="Rissanen A.J."/>
            <person name="Mangayil R."/>
            <person name="Svenning M.M."/>
            <person name="Khanongnuch R."/>
        </authorList>
    </citation>
    <scope>NUCLEOTIDE SEQUENCE</scope>
    <source>
        <strain evidence="8">S2AM</strain>
    </source>
</reference>
<dbReference type="GO" id="GO:0004252">
    <property type="term" value="F:serine-type endopeptidase activity"/>
    <property type="evidence" value="ECO:0007669"/>
    <property type="project" value="UniProtKB-UniRule"/>
</dbReference>
<feature type="active site" description="Charge relay system" evidence="5">
    <location>
        <position position="213"/>
    </location>
</feature>